<sequence length="138" mass="14958">MTTTMQIEQRRRAMLIQALEERWPGCGAHSKRDQQTAKTVIVISDALLSGVQRQIHAYIDGWEAGGAAMLACLQAAAPFPDVDTAALARGQRQGSVPRRPRARGAIPAPKGRQRQESRAAEARANLEALFSPDGGDQE</sequence>
<keyword evidence="3" id="KW-1185">Reference proteome</keyword>
<feature type="region of interest" description="Disordered" evidence="1">
    <location>
        <begin position="86"/>
        <end position="138"/>
    </location>
</feature>
<dbReference type="AlphaFoldDB" id="A0A261S5Q3"/>
<protein>
    <submittedName>
        <fullName evidence="2">Uncharacterized protein</fullName>
    </submittedName>
</protein>
<dbReference type="RefSeq" id="WP_094856169.1">
    <property type="nucleotide sequence ID" value="NZ_NEVM01000005.1"/>
</dbReference>
<organism evidence="2 3">
    <name type="scientific">Bordetella genomosp. 10</name>
    <dbReference type="NCBI Taxonomy" id="1416804"/>
    <lineage>
        <taxon>Bacteria</taxon>
        <taxon>Pseudomonadati</taxon>
        <taxon>Pseudomonadota</taxon>
        <taxon>Betaproteobacteria</taxon>
        <taxon>Burkholderiales</taxon>
        <taxon>Alcaligenaceae</taxon>
        <taxon>Bordetella</taxon>
    </lineage>
</organism>
<reference evidence="3" key="1">
    <citation type="submission" date="2017-05" db="EMBL/GenBank/DDBJ databases">
        <title>Complete and WGS of Bordetella genogroups.</title>
        <authorList>
            <person name="Spilker T."/>
            <person name="Lipuma J."/>
        </authorList>
    </citation>
    <scope>NUCLEOTIDE SEQUENCE [LARGE SCALE GENOMIC DNA]</scope>
    <source>
        <strain evidence="3">AU16122</strain>
    </source>
</reference>
<evidence type="ECO:0000313" key="2">
    <source>
        <dbReference type="EMBL" id="OZI31763.1"/>
    </source>
</evidence>
<evidence type="ECO:0000313" key="3">
    <source>
        <dbReference type="Proteomes" id="UP000216020"/>
    </source>
</evidence>
<name>A0A261S5Q3_9BORD</name>
<evidence type="ECO:0000256" key="1">
    <source>
        <dbReference type="SAM" id="MobiDB-lite"/>
    </source>
</evidence>
<comment type="caution">
    <text evidence="2">The sequence shown here is derived from an EMBL/GenBank/DDBJ whole genome shotgun (WGS) entry which is preliminary data.</text>
</comment>
<gene>
    <name evidence="2" type="ORF">CAL29_28245</name>
</gene>
<dbReference type="Proteomes" id="UP000216020">
    <property type="component" value="Unassembled WGS sequence"/>
</dbReference>
<proteinExistence type="predicted"/>
<dbReference type="EMBL" id="NEVM01000005">
    <property type="protein sequence ID" value="OZI31763.1"/>
    <property type="molecule type" value="Genomic_DNA"/>
</dbReference>
<dbReference type="OrthoDB" id="9157624at2"/>
<accession>A0A261S5Q3</accession>